<dbReference type="InterPro" id="IPR025421">
    <property type="entry name" value="DUF4148"/>
</dbReference>
<proteinExistence type="predicted"/>
<organism evidence="3 4">
    <name type="scientific">Paraburkholderia elongata</name>
    <dbReference type="NCBI Taxonomy" id="2675747"/>
    <lineage>
        <taxon>Bacteria</taxon>
        <taxon>Pseudomonadati</taxon>
        <taxon>Pseudomonadota</taxon>
        <taxon>Betaproteobacteria</taxon>
        <taxon>Burkholderiales</taxon>
        <taxon>Burkholderiaceae</taxon>
        <taxon>Paraburkholderia</taxon>
    </lineage>
</organism>
<dbReference type="RefSeq" id="WP_172178625.1">
    <property type="nucleotide sequence ID" value="NZ_WOEZ01000307.1"/>
</dbReference>
<keyword evidence="4" id="KW-1185">Reference proteome</keyword>
<gene>
    <name evidence="3" type="ORF">GNZ13_48970</name>
</gene>
<name>A0A972P340_9BURK</name>
<evidence type="ECO:0000256" key="1">
    <source>
        <dbReference type="SAM" id="MobiDB-lite"/>
    </source>
</evidence>
<dbReference type="Proteomes" id="UP000655523">
    <property type="component" value="Unassembled WGS sequence"/>
</dbReference>
<protein>
    <submittedName>
        <fullName evidence="3">DUF4148 domain-containing protein</fullName>
    </submittedName>
</protein>
<accession>A0A972P340</accession>
<dbReference type="Pfam" id="PF13663">
    <property type="entry name" value="DUF4148"/>
    <property type="match status" value="1"/>
</dbReference>
<evidence type="ECO:0000313" key="3">
    <source>
        <dbReference type="EMBL" id="NPT62240.1"/>
    </source>
</evidence>
<dbReference type="EMBL" id="WOEZ01000307">
    <property type="protein sequence ID" value="NPT62240.1"/>
    <property type="molecule type" value="Genomic_DNA"/>
</dbReference>
<comment type="caution">
    <text evidence="3">The sequence shown here is derived from an EMBL/GenBank/DDBJ whole genome shotgun (WGS) entry which is preliminary data.</text>
</comment>
<feature type="region of interest" description="Disordered" evidence="1">
    <location>
        <begin position="63"/>
        <end position="91"/>
    </location>
</feature>
<feature type="chain" id="PRO_5036733448" evidence="2">
    <location>
        <begin position="20"/>
        <end position="91"/>
    </location>
</feature>
<evidence type="ECO:0000313" key="4">
    <source>
        <dbReference type="Proteomes" id="UP000655523"/>
    </source>
</evidence>
<feature type="compositionally biased region" description="Polar residues" evidence="1">
    <location>
        <begin position="67"/>
        <end position="79"/>
    </location>
</feature>
<feature type="compositionally biased region" description="Basic and acidic residues" evidence="1">
    <location>
        <begin position="80"/>
        <end position="91"/>
    </location>
</feature>
<sequence>MNFALKTVTAITAFLPAMASLAQSNQPLTRAHVTSELIQLEKAGFRPTDWLHYPQNILEAQARVEQAANTNHSPAQTQQDRSDGHSEGNRQ</sequence>
<feature type="signal peptide" evidence="2">
    <location>
        <begin position="1"/>
        <end position="19"/>
    </location>
</feature>
<evidence type="ECO:0000256" key="2">
    <source>
        <dbReference type="SAM" id="SignalP"/>
    </source>
</evidence>
<reference evidence="3 4" key="1">
    <citation type="submission" date="2019-11" db="EMBL/GenBank/DDBJ databases">
        <title>Metabolism of dissolved organic matter in forest soils.</title>
        <authorList>
            <person name="Cyle K.T."/>
            <person name="Wilhelm R.C."/>
            <person name="Martinez C.E."/>
        </authorList>
    </citation>
    <scope>NUCLEOTIDE SEQUENCE [LARGE SCALE GENOMIC DNA]</scope>
    <source>
        <strain evidence="3 4">5N</strain>
    </source>
</reference>
<dbReference type="AlphaFoldDB" id="A0A972P340"/>
<keyword evidence="2" id="KW-0732">Signal</keyword>